<dbReference type="Pfam" id="PF09383">
    <property type="entry name" value="NIL"/>
    <property type="match status" value="1"/>
</dbReference>
<dbReference type="AlphaFoldDB" id="A0A077ATX8"/>
<dbReference type="KEGG" id="paca:ID47_02485"/>
<dbReference type="PANTHER" id="PTHR43166">
    <property type="entry name" value="AMINO ACID IMPORT ATP-BINDING PROTEIN"/>
    <property type="match status" value="1"/>
</dbReference>
<keyword evidence="2" id="KW-1003">Cell membrane</keyword>
<reference evidence="9 10" key="1">
    <citation type="submission" date="2014-07" db="EMBL/GenBank/DDBJ databases">
        <title>Comparative genomic insights into amoeba endosymbionts belonging to the families of Holosporaceae and Candidatus Midichloriaceae within Rickettsiales.</title>
        <authorList>
            <person name="Wang Z."/>
            <person name="Wu M."/>
        </authorList>
    </citation>
    <scope>NUCLEOTIDE SEQUENCE [LARGE SCALE GENOMIC DNA]</scope>
    <source>
        <strain evidence="9">PRA3</strain>
    </source>
</reference>
<evidence type="ECO:0000256" key="2">
    <source>
        <dbReference type="ARBA" id="ARBA00022475"/>
    </source>
</evidence>
<dbReference type="GO" id="GO:0016887">
    <property type="term" value="F:ATP hydrolysis activity"/>
    <property type="evidence" value="ECO:0007669"/>
    <property type="project" value="InterPro"/>
</dbReference>
<dbReference type="InterPro" id="IPR018449">
    <property type="entry name" value="NIL_domain"/>
</dbReference>
<dbReference type="Gene3D" id="3.30.70.260">
    <property type="match status" value="1"/>
</dbReference>
<evidence type="ECO:0000313" key="10">
    <source>
        <dbReference type="Proteomes" id="UP000028926"/>
    </source>
</evidence>
<name>A0A077ATX8_9PROT</name>
<keyword evidence="1" id="KW-0813">Transport</keyword>
<organism evidence="9 10">
    <name type="scientific">Candidatus Odyssella acanthamoebae</name>
    <dbReference type="NCBI Taxonomy" id="91604"/>
    <lineage>
        <taxon>Bacteria</taxon>
        <taxon>Pseudomonadati</taxon>
        <taxon>Pseudomonadota</taxon>
        <taxon>Alphaproteobacteria</taxon>
        <taxon>Holosporales</taxon>
        <taxon>Candidatus Paracaedibacteraceae</taxon>
        <taxon>Candidatus Odyssella</taxon>
    </lineage>
</organism>
<dbReference type="PROSITE" id="PS00211">
    <property type="entry name" value="ABC_TRANSPORTER_1"/>
    <property type="match status" value="1"/>
</dbReference>
<keyword evidence="7" id="KW-0472">Membrane</keyword>
<dbReference type="SUPFAM" id="SSF52540">
    <property type="entry name" value="P-loop containing nucleoside triphosphate hydrolases"/>
    <property type="match status" value="1"/>
</dbReference>
<evidence type="ECO:0000256" key="4">
    <source>
        <dbReference type="ARBA" id="ARBA00022840"/>
    </source>
</evidence>
<dbReference type="InterPro" id="IPR027417">
    <property type="entry name" value="P-loop_NTPase"/>
</dbReference>
<evidence type="ECO:0000256" key="5">
    <source>
        <dbReference type="ARBA" id="ARBA00022967"/>
    </source>
</evidence>
<evidence type="ECO:0000256" key="3">
    <source>
        <dbReference type="ARBA" id="ARBA00022741"/>
    </source>
</evidence>
<dbReference type="GO" id="GO:0005524">
    <property type="term" value="F:ATP binding"/>
    <property type="evidence" value="ECO:0007669"/>
    <property type="project" value="UniProtKB-KW"/>
</dbReference>
<keyword evidence="3" id="KW-0547">Nucleotide-binding</keyword>
<dbReference type="InterPro" id="IPR017871">
    <property type="entry name" value="ABC_transporter-like_CS"/>
</dbReference>
<evidence type="ECO:0000313" key="9">
    <source>
        <dbReference type="EMBL" id="AIK95846.1"/>
    </source>
</evidence>
<dbReference type="GO" id="GO:0006865">
    <property type="term" value="P:amino acid transport"/>
    <property type="evidence" value="ECO:0007669"/>
    <property type="project" value="UniProtKB-KW"/>
</dbReference>
<evidence type="ECO:0000256" key="1">
    <source>
        <dbReference type="ARBA" id="ARBA00022448"/>
    </source>
</evidence>
<dbReference type="SMART" id="SM00382">
    <property type="entry name" value="AAA"/>
    <property type="match status" value="1"/>
</dbReference>
<proteinExistence type="predicted"/>
<keyword evidence="5" id="KW-1278">Translocase</keyword>
<evidence type="ECO:0000259" key="8">
    <source>
        <dbReference type="PROSITE" id="PS50893"/>
    </source>
</evidence>
<accession>A0A077ATX8</accession>
<dbReference type="InterPro" id="IPR003593">
    <property type="entry name" value="AAA+_ATPase"/>
</dbReference>
<evidence type="ECO:0000256" key="6">
    <source>
        <dbReference type="ARBA" id="ARBA00022970"/>
    </source>
</evidence>
<keyword evidence="10" id="KW-1185">Reference proteome</keyword>
<evidence type="ECO:0000256" key="7">
    <source>
        <dbReference type="ARBA" id="ARBA00023136"/>
    </source>
</evidence>
<feature type="domain" description="ABC transporter" evidence="8">
    <location>
        <begin position="5"/>
        <end position="242"/>
    </location>
</feature>
<dbReference type="HOGENOM" id="CLU_000604_1_3_5"/>
<dbReference type="SMART" id="SM00930">
    <property type="entry name" value="NIL"/>
    <property type="match status" value="1"/>
</dbReference>
<gene>
    <name evidence="9" type="ORF">ID47_02485</name>
</gene>
<protein>
    <recommendedName>
        <fullName evidence="8">ABC transporter domain-containing protein</fullName>
    </recommendedName>
</protein>
<sequence length="350" mass="38463">MTAAITLTSVSKKYPDAPIYALEDITVSFSSGKIHSIIGRSGAGKSTLIRCLNFLESFDSGQLNILGQNTQFMSKEQRRQALKEIGSIFQKVNLLSRRTALENVMLPQEWQGVTNESAKLKAKELLAKVGLSGFEDRYPAQLSGGQCQRVAIARALANEAKILLCDEFTSALDPETSLEILALLRQLNKDLGVTIILITHDMNVVREISDFVYVMDNGKIVEQSDVEQLLLHPQHATTQSLLTGLFVRDLPHHLQQSLIATPGEGQIIVRLIFSSKSSQNPVIAELIQHHQIPINILAGSMDHLRATVFGTLLISAPYDKVTHDMMMAHFSKNGISAEVLGYLPVGGTHD</sequence>
<dbReference type="PANTHER" id="PTHR43166:SF30">
    <property type="entry name" value="METHIONINE IMPORT ATP-BINDING PROTEIN METN"/>
    <property type="match status" value="1"/>
</dbReference>
<dbReference type="Gene3D" id="3.40.50.300">
    <property type="entry name" value="P-loop containing nucleotide triphosphate hydrolases"/>
    <property type="match status" value="1"/>
</dbReference>
<dbReference type="Proteomes" id="UP000028926">
    <property type="component" value="Chromosome"/>
</dbReference>
<keyword evidence="6" id="KW-0029">Amino-acid transport</keyword>
<dbReference type="Pfam" id="PF00005">
    <property type="entry name" value="ABC_tran"/>
    <property type="match status" value="1"/>
</dbReference>
<dbReference type="InterPro" id="IPR003439">
    <property type="entry name" value="ABC_transporter-like_ATP-bd"/>
</dbReference>
<dbReference type="STRING" id="91604.ID47_02485"/>
<dbReference type="eggNOG" id="COG1135">
    <property type="taxonomic scope" value="Bacteria"/>
</dbReference>
<dbReference type="PROSITE" id="PS50893">
    <property type="entry name" value="ABC_TRANSPORTER_2"/>
    <property type="match status" value="1"/>
</dbReference>
<dbReference type="SUPFAM" id="SSF55021">
    <property type="entry name" value="ACT-like"/>
    <property type="match status" value="1"/>
</dbReference>
<dbReference type="InterPro" id="IPR050086">
    <property type="entry name" value="MetN_ABC_transporter-like"/>
</dbReference>
<keyword evidence="4" id="KW-0067">ATP-binding</keyword>
<dbReference type="InterPro" id="IPR045865">
    <property type="entry name" value="ACT-like_dom_sf"/>
</dbReference>
<dbReference type="EMBL" id="CP008941">
    <property type="protein sequence ID" value="AIK95846.1"/>
    <property type="molecule type" value="Genomic_DNA"/>
</dbReference>